<evidence type="ECO:0000313" key="10">
    <source>
        <dbReference type="EMBL" id="EFY89261.1"/>
    </source>
</evidence>
<dbReference type="PRINTS" id="PR00171">
    <property type="entry name" value="SUGRTRNSPORT"/>
</dbReference>
<evidence type="ECO:0000256" key="5">
    <source>
        <dbReference type="ARBA" id="ARBA00022989"/>
    </source>
</evidence>
<evidence type="ECO:0000256" key="4">
    <source>
        <dbReference type="ARBA" id="ARBA00022692"/>
    </source>
</evidence>
<dbReference type="AlphaFoldDB" id="E9E444"/>
<evidence type="ECO:0000256" key="3">
    <source>
        <dbReference type="ARBA" id="ARBA00022448"/>
    </source>
</evidence>
<keyword evidence="3" id="KW-0813">Transport</keyword>
<feature type="transmembrane region" description="Helical" evidence="8">
    <location>
        <begin position="451"/>
        <end position="468"/>
    </location>
</feature>
<dbReference type="Proteomes" id="UP000002499">
    <property type="component" value="Unassembled WGS sequence"/>
</dbReference>
<dbReference type="InterPro" id="IPR050814">
    <property type="entry name" value="Myo-inositol_Transporter"/>
</dbReference>
<evidence type="ECO:0000256" key="2">
    <source>
        <dbReference type="ARBA" id="ARBA00010992"/>
    </source>
</evidence>
<dbReference type="OrthoDB" id="6339427at2759"/>
<dbReference type="PROSITE" id="PS50850">
    <property type="entry name" value="MFS"/>
    <property type="match status" value="1"/>
</dbReference>
<dbReference type="GeneID" id="19248953"/>
<dbReference type="GO" id="GO:0016020">
    <property type="term" value="C:membrane"/>
    <property type="evidence" value="ECO:0007669"/>
    <property type="project" value="UniProtKB-SubCell"/>
</dbReference>
<feature type="transmembrane region" description="Helical" evidence="8">
    <location>
        <begin position="118"/>
        <end position="136"/>
    </location>
</feature>
<keyword evidence="10" id="KW-0762">Sugar transport</keyword>
<dbReference type="InterPro" id="IPR005828">
    <property type="entry name" value="MFS_sugar_transport-like"/>
</dbReference>
<dbReference type="InterPro" id="IPR003663">
    <property type="entry name" value="Sugar/inositol_transpt"/>
</dbReference>
<keyword evidence="5 8" id="KW-1133">Transmembrane helix</keyword>
<keyword evidence="11" id="KW-1185">Reference proteome</keyword>
<accession>E9E444</accession>
<dbReference type="InterPro" id="IPR005829">
    <property type="entry name" value="Sugar_transporter_CS"/>
</dbReference>
<name>E9E444_METAQ</name>
<dbReference type="HOGENOM" id="CLU_001265_43_4_1"/>
<dbReference type="STRING" id="655827.E9E444"/>
<evidence type="ECO:0000256" key="6">
    <source>
        <dbReference type="ARBA" id="ARBA00023136"/>
    </source>
</evidence>
<keyword evidence="6 8" id="KW-0472">Membrane</keyword>
<feature type="transmembrane region" description="Helical" evidence="8">
    <location>
        <begin position="202"/>
        <end position="221"/>
    </location>
</feature>
<evidence type="ECO:0000256" key="1">
    <source>
        <dbReference type="ARBA" id="ARBA00004141"/>
    </source>
</evidence>
<feature type="transmembrane region" description="Helical" evidence="8">
    <location>
        <begin position="258"/>
        <end position="280"/>
    </location>
</feature>
<dbReference type="GO" id="GO:0015791">
    <property type="term" value="P:polyol transmembrane transport"/>
    <property type="evidence" value="ECO:0007669"/>
    <property type="project" value="UniProtKB-ARBA"/>
</dbReference>
<keyword evidence="4 8" id="KW-0812">Transmembrane</keyword>
<feature type="transmembrane region" description="Helical" evidence="8">
    <location>
        <begin position="292"/>
        <end position="312"/>
    </location>
</feature>
<evidence type="ECO:0000256" key="8">
    <source>
        <dbReference type="SAM" id="Phobius"/>
    </source>
</evidence>
<organism evidence="11">
    <name type="scientific">Metarhizium acridum (strain CQMa 102)</name>
    <dbReference type="NCBI Taxonomy" id="655827"/>
    <lineage>
        <taxon>Eukaryota</taxon>
        <taxon>Fungi</taxon>
        <taxon>Dikarya</taxon>
        <taxon>Ascomycota</taxon>
        <taxon>Pezizomycotina</taxon>
        <taxon>Sordariomycetes</taxon>
        <taxon>Hypocreomycetidae</taxon>
        <taxon>Hypocreales</taxon>
        <taxon>Clavicipitaceae</taxon>
        <taxon>Metarhizium</taxon>
    </lineage>
</organism>
<reference evidence="10 11" key="1">
    <citation type="journal article" date="2011" name="PLoS Genet.">
        <title>Genome sequencing and comparative transcriptomics of the model entomopathogenic fungi Metarhizium anisopliae and M. acridum.</title>
        <authorList>
            <person name="Gao Q."/>
            <person name="Jin K."/>
            <person name="Ying S.H."/>
            <person name="Zhang Y."/>
            <person name="Xiao G."/>
            <person name="Shang Y."/>
            <person name="Duan Z."/>
            <person name="Hu X."/>
            <person name="Xie X.Q."/>
            <person name="Zhou G."/>
            <person name="Peng G."/>
            <person name="Luo Z."/>
            <person name="Huang W."/>
            <person name="Wang B."/>
            <person name="Fang W."/>
            <person name="Wang S."/>
            <person name="Zhong Y."/>
            <person name="Ma L.J."/>
            <person name="St Leger R.J."/>
            <person name="Zhao G.P."/>
            <person name="Pei Y."/>
            <person name="Feng M.G."/>
            <person name="Xia Y."/>
            <person name="Wang C."/>
        </authorList>
    </citation>
    <scope>NUCLEOTIDE SEQUENCE [LARGE SCALE GENOMIC DNA]</scope>
    <source>
        <strain evidence="10 11">CQMa 102</strain>
    </source>
</reference>
<feature type="transmembrane region" description="Helical" evidence="8">
    <location>
        <begin position="177"/>
        <end position="195"/>
    </location>
</feature>
<proteinExistence type="inferred from homology"/>
<dbReference type="Gene3D" id="1.20.1250.20">
    <property type="entry name" value="MFS general substrate transporter like domains"/>
    <property type="match status" value="1"/>
</dbReference>
<evidence type="ECO:0000259" key="9">
    <source>
        <dbReference type="PROSITE" id="PS50850"/>
    </source>
</evidence>
<dbReference type="eggNOG" id="KOG0254">
    <property type="taxonomic scope" value="Eukaryota"/>
</dbReference>
<dbReference type="Pfam" id="PF00083">
    <property type="entry name" value="Sugar_tr"/>
    <property type="match status" value="1"/>
</dbReference>
<comment type="similarity">
    <text evidence="2">Belongs to the major facilitator superfamily. Sugar transporter (TC 2.A.1.1) family.</text>
</comment>
<dbReference type="PROSITE" id="PS00217">
    <property type="entry name" value="SUGAR_TRANSPORT_2"/>
    <property type="match status" value="1"/>
</dbReference>
<feature type="region of interest" description="Disordered" evidence="7">
    <location>
        <begin position="682"/>
        <end position="702"/>
    </location>
</feature>
<feature type="transmembrane region" description="Helical" evidence="8">
    <location>
        <begin position="227"/>
        <end position="246"/>
    </location>
</feature>
<feature type="transmembrane region" description="Helical" evidence="8">
    <location>
        <begin position="517"/>
        <end position="536"/>
    </location>
</feature>
<dbReference type="KEGG" id="maw:19248953"/>
<dbReference type="InParanoid" id="E9E444"/>
<protein>
    <submittedName>
        <fullName evidence="10">Sugar transporter</fullName>
    </submittedName>
</protein>
<feature type="domain" description="Major facilitator superfamily (MFS) profile" evidence="9">
    <location>
        <begin position="122"/>
        <end position="571"/>
    </location>
</feature>
<dbReference type="GO" id="GO:0022857">
    <property type="term" value="F:transmembrane transporter activity"/>
    <property type="evidence" value="ECO:0007669"/>
    <property type="project" value="InterPro"/>
</dbReference>
<dbReference type="InterPro" id="IPR036259">
    <property type="entry name" value="MFS_trans_sf"/>
</dbReference>
<dbReference type="EMBL" id="GL698501">
    <property type="protein sequence ID" value="EFY89261.1"/>
    <property type="molecule type" value="Genomic_DNA"/>
</dbReference>
<comment type="subcellular location">
    <subcellularLocation>
        <location evidence="1">Membrane</location>
        <topology evidence="1">Multi-pass membrane protein</topology>
    </subcellularLocation>
</comment>
<dbReference type="OMA" id="TAVGFWR"/>
<sequence length="702" mass="78525">MTTPLTHPAYSNNCRDRTFAVAKTRSANDRAVIENPLAHLTDAELELDVRNFAETFLPSVRYQELLRAARVGKDIQIYDEAARQPAGYDERNRLAVILTEEEKIALRIEKDVAFSEKGMFAVIATVSLAAFLQGFVQSSVNGASLYMDQWGLNLSNDTSHHITPDDWKLGGANASPFLFAALVGCPLSLPINYWFGRKGGISVAAILIFASSIGAIFVTSWTQMFGVRVINGIGMGIKAVSTPILASETAVGFWRGSAILAWQLWVAFGIMMSFMFNLIFTQAANPTTTFRLIQGAPLVPAFALLIMALFVCPESPRYHLLKGPNYSVEKAYTVLKRVRNTKLQALRDLYLVSKSIEQENMDFGDLDPQAMMSPGFSWVIRDFARQFVQLFQRRRLYNAVISTSTVNLAQQLCGGIVFRQAGRSQSNAITNMAYSLGFAVKSIDTLGRRRWLLLTFPFMAVFMLGAGLSENVQDDATRNGVTACFLFLFAVAYSPGLGPIPFTLASESFPLTHREAGTAWAISINLLFAGLLAVFFPGIDSALGQKGSMGIFAGLNIVAYVMVFLFVEETKQRSLEELDHIFAVSKREFMHFKVTRYLPWVVGKYVFRLNWDEPKLYRDMVWGSRAVDLKKTRIEPLDEAWVELQPRRPTVFQTPRFSDTTRPDMAEMEEIYPPGVAVPYAREYHDGQTPRQGSRPNDSRFQ</sequence>
<gene>
    <name evidence="10" type="ORF">MAC_04642</name>
</gene>
<evidence type="ECO:0000256" key="7">
    <source>
        <dbReference type="SAM" id="MobiDB-lite"/>
    </source>
</evidence>
<feature type="transmembrane region" description="Helical" evidence="8">
    <location>
        <begin position="548"/>
        <end position="567"/>
    </location>
</feature>
<feature type="transmembrane region" description="Helical" evidence="8">
    <location>
        <begin position="480"/>
        <end position="505"/>
    </location>
</feature>
<dbReference type="SUPFAM" id="SSF103473">
    <property type="entry name" value="MFS general substrate transporter"/>
    <property type="match status" value="1"/>
</dbReference>
<dbReference type="GO" id="GO:0015798">
    <property type="term" value="P:myo-inositol transport"/>
    <property type="evidence" value="ECO:0007669"/>
    <property type="project" value="UniProtKB-ARBA"/>
</dbReference>
<dbReference type="PANTHER" id="PTHR48020:SF4">
    <property type="entry name" value="SYMPORT, PUTATIVE (AFU_ORTHOLOGUE AFUA_3G11790)-RELATED"/>
    <property type="match status" value="1"/>
</dbReference>
<dbReference type="PANTHER" id="PTHR48020">
    <property type="entry name" value="PROTON MYO-INOSITOL COTRANSPORTER"/>
    <property type="match status" value="1"/>
</dbReference>
<dbReference type="InterPro" id="IPR020846">
    <property type="entry name" value="MFS_dom"/>
</dbReference>
<evidence type="ECO:0000313" key="11">
    <source>
        <dbReference type="Proteomes" id="UP000002499"/>
    </source>
</evidence>